<accession>A0A939FYJ6</accession>
<evidence type="ECO:0000256" key="3">
    <source>
        <dbReference type="ARBA" id="ARBA00022448"/>
    </source>
</evidence>
<dbReference type="InterPro" id="IPR003439">
    <property type="entry name" value="ABC_transporter-like_ATP-bd"/>
</dbReference>
<dbReference type="EMBL" id="JAFMPP010000003">
    <property type="protein sequence ID" value="MBO0661892.1"/>
    <property type="molecule type" value="Genomic_DNA"/>
</dbReference>
<keyword evidence="5" id="KW-0410">Iron transport</keyword>
<keyword evidence="7 12" id="KW-0067">ATP-binding</keyword>
<dbReference type="RefSeq" id="WP_207256668.1">
    <property type="nucleotide sequence ID" value="NZ_JAFMPP010000003.1"/>
</dbReference>
<dbReference type="GO" id="GO:0006826">
    <property type="term" value="P:iron ion transport"/>
    <property type="evidence" value="ECO:0007669"/>
    <property type="project" value="UniProtKB-KW"/>
</dbReference>
<evidence type="ECO:0000313" key="13">
    <source>
        <dbReference type="Proteomes" id="UP000664122"/>
    </source>
</evidence>
<evidence type="ECO:0000256" key="5">
    <source>
        <dbReference type="ARBA" id="ARBA00022496"/>
    </source>
</evidence>
<dbReference type="GO" id="GO:0005886">
    <property type="term" value="C:plasma membrane"/>
    <property type="evidence" value="ECO:0007669"/>
    <property type="project" value="UniProtKB-SubCell"/>
</dbReference>
<sequence>MRRINTIERPFCVLPDARRAQEVLASKLSATRLAAGFGRRIVIRDVDLAIEPGCLTVLLGPNGSGKSTLLSTLARLLPPRQGSVLLDGADISRRPTLEVARKLGLLPQQPPVPEGLTVAELVGRGRFPHQGFLRHWSRRDEAAVDEAMALTGISHLATTDVEALSGGQRQRVWISMVLAQKTPLLLLDEPTTFLDIANQVAILTLLRRLVRHHGRTIVCVLHDLNMALQYADRFVFVKDGVIKHTVADPKQCTGAIIEEVFDTSAIMVPHPQTGLPVFLPRYPDAQGAPA</sequence>
<keyword evidence="3" id="KW-0813">Transport</keyword>
<keyword evidence="6" id="KW-0547">Nucleotide-binding</keyword>
<comment type="similarity">
    <text evidence="2">Belongs to the ABC transporter superfamily.</text>
</comment>
<evidence type="ECO:0000256" key="1">
    <source>
        <dbReference type="ARBA" id="ARBA00004202"/>
    </source>
</evidence>
<keyword evidence="8" id="KW-0408">Iron</keyword>
<dbReference type="AlphaFoldDB" id="A0A939FYJ6"/>
<keyword evidence="13" id="KW-1185">Reference proteome</keyword>
<name>A0A939FYJ6_9HYPH</name>
<dbReference type="InterPro" id="IPR003593">
    <property type="entry name" value="AAA+_ATPase"/>
</dbReference>
<evidence type="ECO:0000313" key="12">
    <source>
        <dbReference type="EMBL" id="MBO0661892.1"/>
    </source>
</evidence>
<comment type="subcellular location">
    <subcellularLocation>
        <location evidence="1">Cell membrane</location>
        <topology evidence="1">Peripheral membrane protein</topology>
    </subcellularLocation>
</comment>
<dbReference type="CDD" id="cd03214">
    <property type="entry name" value="ABC_Iron-Siderophores_B12_Hemin"/>
    <property type="match status" value="1"/>
</dbReference>
<evidence type="ECO:0000259" key="11">
    <source>
        <dbReference type="PROSITE" id="PS50893"/>
    </source>
</evidence>
<evidence type="ECO:0000256" key="9">
    <source>
        <dbReference type="ARBA" id="ARBA00023065"/>
    </source>
</evidence>
<keyword evidence="10" id="KW-0472">Membrane</keyword>
<evidence type="ECO:0000256" key="6">
    <source>
        <dbReference type="ARBA" id="ARBA00022741"/>
    </source>
</evidence>
<dbReference type="Pfam" id="PF00005">
    <property type="entry name" value="ABC_tran"/>
    <property type="match status" value="1"/>
</dbReference>
<dbReference type="FunFam" id="3.40.50.300:FF:000134">
    <property type="entry name" value="Iron-enterobactin ABC transporter ATP-binding protein"/>
    <property type="match status" value="1"/>
</dbReference>
<dbReference type="PANTHER" id="PTHR42771:SF2">
    <property type="entry name" value="IRON(3+)-HYDROXAMATE IMPORT ATP-BINDING PROTEIN FHUC"/>
    <property type="match status" value="1"/>
</dbReference>
<evidence type="ECO:0000256" key="2">
    <source>
        <dbReference type="ARBA" id="ARBA00005417"/>
    </source>
</evidence>
<keyword evidence="9" id="KW-0406">Ion transport</keyword>
<dbReference type="GO" id="GO:0016887">
    <property type="term" value="F:ATP hydrolysis activity"/>
    <property type="evidence" value="ECO:0007669"/>
    <property type="project" value="InterPro"/>
</dbReference>
<dbReference type="InterPro" id="IPR051535">
    <property type="entry name" value="Siderophore_ABC-ATPase"/>
</dbReference>
<feature type="domain" description="ABC transporter" evidence="11">
    <location>
        <begin position="18"/>
        <end position="264"/>
    </location>
</feature>
<evidence type="ECO:0000256" key="7">
    <source>
        <dbReference type="ARBA" id="ARBA00022840"/>
    </source>
</evidence>
<protein>
    <submittedName>
        <fullName evidence="12">ABC transporter ATP-binding protein</fullName>
    </submittedName>
</protein>
<dbReference type="Proteomes" id="UP000664122">
    <property type="component" value="Unassembled WGS sequence"/>
</dbReference>
<reference evidence="12" key="1">
    <citation type="submission" date="2021-03" db="EMBL/GenBank/DDBJ databases">
        <title>Whole genome sequence of Jiella sp. CQZ9-1.</title>
        <authorList>
            <person name="Tuo L."/>
        </authorList>
    </citation>
    <scope>NUCLEOTIDE SEQUENCE</scope>
    <source>
        <strain evidence="12">CQZ9-1</strain>
    </source>
</reference>
<dbReference type="PROSITE" id="PS50893">
    <property type="entry name" value="ABC_TRANSPORTER_2"/>
    <property type="match status" value="1"/>
</dbReference>
<dbReference type="SMART" id="SM00382">
    <property type="entry name" value="AAA"/>
    <property type="match status" value="1"/>
</dbReference>
<dbReference type="PANTHER" id="PTHR42771">
    <property type="entry name" value="IRON(3+)-HYDROXAMATE IMPORT ATP-BINDING PROTEIN FHUC"/>
    <property type="match status" value="1"/>
</dbReference>
<evidence type="ECO:0000256" key="10">
    <source>
        <dbReference type="ARBA" id="ARBA00023136"/>
    </source>
</evidence>
<proteinExistence type="inferred from homology"/>
<dbReference type="GO" id="GO:0005524">
    <property type="term" value="F:ATP binding"/>
    <property type="evidence" value="ECO:0007669"/>
    <property type="project" value="UniProtKB-KW"/>
</dbReference>
<dbReference type="SUPFAM" id="SSF52540">
    <property type="entry name" value="P-loop containing nucleoside triphosphate hydrolases"/>
    <property type="match status" value="1"/>
</dbReference>
<comment type="caution">
    <text evidence="12">The sequence shown here is derived from an EMBL/GenBank/DDBJ whole genome shotgun (WGS) entry which is preliminary data.</text>
</comment>
<dbReference type="InterPro" id="IPR017871">
    <property type="entry name" value="ABC_transporter-like_CS"/>
</dbReference>
<evidence type="ECO:0000256" key="8">
    <source>
        <dbReference type="ARBA" id="ARBA00023004"/>
    </source>
</evidence>
<dbReference type="Gene3D" id="3.40.50.300">
    <property type="entry name" value="P-loop containing nucleotide triphosphate hydrolases"/>
    <property type="match status" value="1"/>
</dbReference>
<keyword evidence="4" id="KW-1003">Cell membrane</keyword>
<organism evidence="12 13">
    <name type="scientific">Jiella flava</name>
    <dbReference type="NCBI Taxonomy" id="2816857"/>
    <lineage>
        <taxon>Bacteria</taxon>
        <taxon>Pseudomonadati</taxon>
        <taxon>Pseudomonadota</taxon>
        <taxon>Alphaproteobacteria</taxon>
        <taxon>Hyphomicrobiales</taxon>
        <taxon>Aurantimonadaceae</taxon>
        <taxon>Jiella</taxon>
    </lineage>
</organism>
<evidence type="ECO:0000256" key="4">
    <source>
        <dbReference type="ARBA" id="ARBA00022475"/>
    </source>
</evidence>
<dbReference type="InterPro" id="IPR027417">
    <property type="entry name" value="P-loop_NTPase"/>
</dbReference>
<gene>
    <name evidence="12" type="ORF">J1C48_04835</name>
</gene>
<dbReference type="PROSITE" id="PS00211">
    <property type="entry name" value="ABC_TRANSPORTER_1"/>
    <property type="match status" value="1"/>
</dbReference>